<protein>
    <submittedName>
        <fullName evidence="2">Uncharacterized protein</fullName>
    </submittedName>
</protein>
<gene>
    <name evidence="2" type="ORF">E2562_011525</name>
</gene>
<evidence type="ECO:0000313" key="2">
    <source>
        <dbReference type="EMBL" id="KAF0906545.1"/>
    </source>
</evidence>
<sequence>MAVESVRVRSEGVQEGWRNERFGERKANDGAQPEREKCRWRRWWRRREAPRLGGSQGSAADGDAPAKPRRHQCRDSRCVAKEVDNGVVAQPSFWETTKPVALKEAEPRGERRELGVEFIGVRGSI</sequence>
<proteinExistence type="predicted"/>
<keyword evidence="3" id="KW-1185">Reference proteome</keyword>
<dbReference type="EMBL" id="SPHZ02000007">
    <property type="protein sequence ID" value="KAF0906545.1"/>
    <property type="molecule type" value="Genomic_DNA"/>
</dbReference>
<reference evidence="2 3" key="1">
    <citation type="submission" date="2019-11" db="EMBL/GenBank/DDBJ databases">
        <title>Whole genome sequence of Oryza granulata.</title>
        <authorList>
            <person name="Li W."/>
        </authorList>
    </citation>
    <scope>NUCLEOTIDE SEQUENCE [LARGE SCALE GENOMIC DNA]</scope>
    <source>
        <strain evidence="3">cv. Menghai</strain>
        <tissue evidence="2">Leaf</tissue>
    </source>
</reference>
<organism evidence="2 3">
    <name type="scientific">Oryza meyeriana var. granulata</name>
    <dbReference type="NCBI Taxonomy" id="110450"/>
    <lineage>
        <taxon>Eukaryota</taxon>
        <taxon>Viridiplantae</taxon>
        <taxon>Streptophyta</taxon>
        <taxon>Embryophyta</taxon>
        <taxon>Tracheophyta</taxon>
        <taxon>Spermatophyta</taxon>
        <taxon>Magnoliopsida</taxon>
        <taxon>Liliopsida</taxon>
        <taxon>Poales</taxon>
        <taxon>Poaceae</taxon>
        <taxon>BOP clade</taxon>
        <taxon>Oryzoideae</taxon>
        <taxon>Oryzeae</taxon>
        <taxon>Oryzinae</taxon>
        <taxon>Oryza</taxon>
        <taxon>Oryza meyeriana</taxon>
    </lineage>
</organism>
<name>A0A6G1D0Z3_9ORYZ</name>
<dbReference type="Proteomes" id="UP000479710">
    <property type="component" value="Unassembled WGS sequence"/>
</dbReference>
<comment type="caution">
    <text evidence="2">The sequence shown here is derived from an EMBL/GenBank/DDBJ whole genome shotgun (WGS) entry which is preliminary data.</text>
</comment>
<accession>A0A6G1D0Z3</accession>
<feature type="region of interest" description="Disordered" evidence="1">
    <location>
        <begin position="51"/>
        <end position="76"/>
    </location>
</feature>
<feature type="region of interest" description="Disordered" evidence="1">
    <location>
        <begin position="1"/>
        <end position="37"/>
    </location>
</feature>
<dbReference type="AlphaFoldDB" id="A0A6G1D0Z3"/>
<evidence type="ECO:0000256" key="1">
    <source>
        <dbReference type="SAM" id="MobiDB-lite"/>
    </source>
</evidence>
<evidence type="ECO:0000313" key="3">
    <source>
        <dbReference type="Proteomes" id="UP000479710"/>
    </source>
</evidence>